<protein>
    <submittedName>
        <fullName evidence="1">Uncharacterized protein</fullName>
    </submittedName>
</protein>
<keyword evidence="2" id="KW-1185">Reference proteome</keyword>
<reference evidence="2" key="1">
    <citation type="journal article" date="2024" name="Proc. Natl. Acad. Sci. U.S.A.">
        <title>Extraordinary preservation of gene collinearity over three hundred million years revealed in homosporous lycophytes.</title>
        <authorList>
            <person name="Li C."/>
            <person name="Wickell D."/>
            <person name="Kuo L.Y."/>
            <person name="Chen X."/>
            <person name="Nie B."/>
            <person name="Liao X."/>
            <person name="Peng D."/>
            <person name="Ji J."/>
            <person name="Jenkins J."/>
            <person name="Williams M."/>
            <person name="Shu S."/>
            <person name="Plott C."/>
            <person name="Barry K."/>
            <person name="Rajasekar S."/>
            <person name="Grimwood J."/>
            <person name="Han X."/>
            <person name="Sun S."/>
            <person name="Hou Z."/>
            <person name="He W."/>
            <person name="Dai G."/>
            <person name="Sun C."/>
            <person name="Schmutz J."/>
            <person name="Leebens-Mack J.H."/>
            <person name="Li F.W."/>
            <person name="Wang L."/>
        </authorList>
    </citation>
    <scope>NUCLEOTIDE SEQUENCE [LARGE SCALE GENOMIC DNA]</scope>
    <source>
        <strain evidence="2">cv. PW_Plant_1</strain>
    </source>
</reference>
<dbReference type="Proteomes" id="UP001162992">
    <property type="component" value="Chromosome 20"/>
</dbReference>
<gene>
    <name evidence="1" type="ORF">O6H91_20G045000</name>
</gene>
<proteinExistence type="predicted"/>
<evidence type="ECO:0000313" key="1">
    <source>
        <dbReference type="EMBL" id="KAJ7519587.1"/>
    </source>
</evidence>
<name>A0ACC2AQZ0_DIPCM</name>
<comment type="caution">
    <text evidence="1">The sequence shown here is derived from an EMBL/GenBank/DDBJ whole genome shotgun (WGS) entry which is preliminary data.</text>
</comment>
<sequence>MAPKRKASAAKQVKKEIRSDTKEASKEKEAAPEVEEKQPAKKVKPETPSSPVKTRGRPDKTLVAESKEAAKPKETRLKGPKPSNKESKIKGSKSEEAMKAAEVPEAAKKVKDAPQPPAAEPKHTKNIIIEHCKQCNSFKTRALKVKESLEIKVQGIKVFINLEKPRKGCFEIRDEQGNIFVSFLDMPRPFKKLKELNLDTIIDEIAQKLKTCKVVE</sequence>
<accession>A0ACC2AQZ0</accession>
<dbReference type="EMBL" id="CM055111">
    <property type="protein sequence ID" value="KAJ7519587.1"/>
    <property type="molecule type" value="Genomic_DNA"/>
</dbReference>
<evidence type="ECO:0000313" key="2">
    <source>
        <dbReference type="Proteomes" id="UP001162992"/>
    </source>
</evidence>
<organism evidence="1 2">
    <name type="scientific">Diphasiastrum complanatum</name>
    <name type="common">Issler's clubmoss</name>
    <name type="synonym">Lycopodium complanatum</name>
    <dbReference type="NCBI Taxonomy" id="34168"/>
    <lineage>
        <taxon>Eukaryota</taxon>
        <taxon>Viridiplantae</taxon>
        <taxon>Streptophyta</taxon>
        <taxon>Embryophyta</taxon>
        <taxon>Tracheophyta</taxon>
        <taxon>Lycopodiopsida</taxon>
        <taxon>Lycopodiales</taxon>
        <taxon>Lycopodiaceae</taxon>
        <taxon>Lycopodioideae</taxon>
        <taxon>Diphasiastrum</taxon>
    </lineage>
</organism>